<dbReference type="EMBL" id="JBIHMK010000046">
    <property type="protein sequence ID" value="MFH0249328.1"/>
    <property type="molecule type" value="Genomic_DNA"/>
</dbReference>
<keyword evidence="2 4" id="KW-0238">DNA-binding</keyword>
<feature type="domain" description="HTH tetR-type" evidence="5">
    <location>
        <begin position="7"/>
        <end position="67"/>
    </location>
</feature>
<reference evidence="6 7" key="1">
    <citation type="submission" date="2024-10" db="EMBL/GenBank/DDBJ databases">
        <authorList>
            <person name="Cho J.-C."/>
        </authorList>
    </citation>
    <scope>NUCLEOTIDE SEQUENCE [LARGE SCALE GENOMIC DNA]</scope>
    <source>
        <strain evidence="6 7">KCTC29696</strain>
    </source>
</reference>
<proteinExistence type="predicted"/>
<dbReference type="InterPro" id="IPR050109">
    <property type="entry name" value="HTH-type_TetR-like_transc_reg"/>
</dbReference>
<keyword evidence="7" id="KW-1185">Reference proteome</keyword>
<evidence type="ECO:0000313" key="7">
    <source>
        <dbReference type="Proteomes" id="UP001607069"/>
    </source>
</evidence>
<evidence type="ECO:0000256" key="2">
    <source>
        <dbReference type="ARBA" id="ARBA00023125"/>
    </source>
</evidence>
<gene>
    <name evidence="6" type="ORF">ACG5V6_14020</name>
</gene>
<dbReference type="PANTHER" id="PTHR30055:SF234">
    <property type="entry name" value="HTH-TYPE TRANSCRIPTIONAL REGULATOR BETI"/>
    <property type="match status" value="1"/>
</dbReference>
<dbReference type="Proteomes" id="UP001607069">
    <property type="component" value="Unassembled WGS sequence"/>
</dbReference>
<dbReference type="Pfam" id="PF00440">
    <property type="entry name" value="TetR_N"/>
    <property type="match status" value="1"/>
</dbReference>
<dbReference type="SUPFAM" id="SSF48498">
    <property type="entry name" value="Tetracyclin repressor-like, C-terminal domain"/>
    <property type="match status" value="1"/>
</dbReference>
<dbReference type="Gene3D" id="1.10.357.10">
    <property type="entry name" value="Tetracycline Repressor, domain 2"/>
    <property type="match status" value="1"/>
</dbReference>
<feature type="DNA-binding region" description="H-T-H motif" evidence="4">
    <location>
        <begin position="30"/>
        <end position="49"/>
    </location>
</feature>
<evidence type="ECO:0000313" key="6">
    <source>
        <dbReference type="EMBL" id="MFH0249328.1"/>
    </source>
</evidence>
<evidence type="ECO:0000256" key="4">
    <source>
        <dbReference type="PROSITE-ProRule" id="PRU00335"/>
    </source>
</evidence>
<dbReference type="RefSeq" id="WP_279950205.1">
    <property type="nucleotide sequence ID" value="NZ_BAABEN010000036.1"/>
</dbReference>
<name>A0ABW7HTV1_9ACTN</name>
<sequence length="203" mass="22250">MKQARAVRTRRLILRAAAEEFDRHGYAGTSLNSVTRSAGISIGALTFHFPTKPDLADAVQAAGIVLTRHVAGRVAGLPASPLARARALTLAIARLLEEDTTVRATARLTRERSIDSAWTDAWLADMTELLNRAHADGWLRSQVTPEAFAESARFLITGIEEYVRRTTSDATAVRRAAHTWDLLLYGAARPRAIYTNWPESSAT</sequence>
<dbReference type="InterPro" id="IPR001647">
    <property type="entry name" value="HTH_TetR"/>
</dbReference>
<dbReference type="PRINTS" id="PR00455">
    <property type="entry name" value="HTHTETR"/>
</dbReference>
<evidence type="ECO:0000256" key="3">
    <source>
        <dbReference type="ARBA" id="ARBA00023163"/>
    </source>
</evidence>
<protein>
    <submittedName>
        <fullName evidence="6">TetR family transcriptional regulator</fullName>
    </submittedName>
</protein>
<dbReference type="PROSITE" id="PS50977">
    <property type="entry name" value="HTH_TETR_2"/>
    <property type="match status" value="1"/>
</dbReference>
<dbReference type="InterPro" id="IPR036271">
    <property type="entry name" value="Tet_transcr_reg_TetR-rel_C_sf"/>
</dbReference>
<evidence type="ECO:0000259" key="5">
    <source>
        <dbReference type="PROSITE" id="PS50977"/>
    </source>
</evidence>
<organism evidence="6 7">
    <name type="scientific">Streptomyces chitinivorans</name>
    <dbReference type="NCBI Taxonomy" id="1257027"/>
    <lineage>
        <taxon>Bacteria</taxon>
        <taxon>Bacillati</taxon>
        <taxon>Actinomycetota</taxon>
        <taxon>Actinomycetes</taxon>
        <taxon>Kitasatosporales</taxon>
        <taxon>Streptomycetaceae</taxon>
        <taxon>Streptomyces</taxon>
    </lineage>
</organism>
<dbReference type="InterPro" id="IPR009057">
    <property type="entry name" value="Homeodomain-like_sf"/>
</dbReference>
<dbReference type="PROSITE" id="PS01081">
    <property type="entry name" value="HTH_TETR_1"/>
    <property type="match status" value="1"/>
</dbReference>
<comment type="caution">
    <text evidence="6">The sequence shown here is derived from an EMBL/GenBank/DDBJ whole genome shotgun (WGS) entry which is preliminary data.</text>
</comment>
<dbReference type="SUPFAM" id="SSF46689">
    <property type="entry name" value="Homeodomain-like"/>
    <property type="match status" value="1"/>
</dbReference>
<keyword evidence="1" id="KW-0805">Transcription regulation</keyword>
<dbReference type="InterPro" id="IPR023772">
    <property type="entry name" value="DNA-bd_HTH_TetR-type_CS"/>
</dbReference>
<evidence type="ECO:0000256" key="1">
    <source>
        <dbReference type="ARBA" id="ARBA00023015"/>
    </source>
</evidence>
<accession>A0ABW7HTV1</accession>
<dbReference type="PANTHER" id="PTHR30055">
    <property type="entry name" value="HTH-TYPE TRANSCRIPTIONAL REGULATOR RUTR"/>
    <property type="match status" value="1"/>
</dbReference>
<keyword evidence="3" id="KW-0804">Transcription</keyword>